<proteinExistence type="predicted"/>
<comment type="caution">
    <text evidence="1">The sequence shown here is derived from an EMBL/GenBank/DDBJ whole genome shotgun (WGS) entry which is preliminary data.</text>
</comment>
<dbReference type="SUPFAM" id="SSF109604">
    <property type="entry name" value="HD-domain/PDEase-like"/>
    <property type="match status" value="1"/>
</dbReference>
<name>A0AAW6E2E4_9FIRM</name>
<reference evidence="1" key="1">
    <citation type="submission" date="2023-01" db="EMBL/GenBank/DDBJ databases">
        <title>Human gut microbiome strain richness.</title>
        <authorList>
            <person name="Chen-Liaw A."/>
        </authorList>
    </citation>
    <scope>NUCLEOTIDE SEQUENCE</scope>
    <source>
        <strain evidence="1">D59st1_B8_D59t2_181005</strain>
    </source>
</reference>
<dbReference type="RefSeq" id="WP_117939828.1">
    <property type="nucleotide sequence ID" value="NZ_JADMNX010000005.1"/>
</dbReference>
<dbReference type="Gene3D" id="1.10.3210.10">
    <property type="entry name" value="Hypothetical protein af1432"/>
    <property type="match status" value="1"/>
</dbReference>
<evidence type="ECO:0000313" key="2">
    <source>
        <dbReference type="Proteomes" id="UP001211421"/>
    </source>
</evidence>
<evidence type="ECO:0000313" key="1">
    <source>
        <dbReference type="EMBL" id="MDB8741970.1"/>
    </source>
</evidence>
<keyword evidence="1" id="KW-0378">Hydrolase</keyword>
<dbReference type="AlphaFoldDB" id="A0AAW6E2E4"/>
<dbReference type="Proteomes" id="UP001211421">
    <property type="component" value="Unassembled WGS sequence"/>
</dbReference>
<protein>
    <submittedName>
        <fullName evidence="1">Hydrolase</fullName>
    </submittedName>
</protein>
<dbReference type="EMBL" id="JAQMLS010000005">
    <property type="protein sequence ID" value="MDB8741970.1"/>
    <property type="molecule type" value="Genomic_DNA"/>
</dbReference>
<organism evidence="1 2">
    <name type="scientific">Ruminococcus bicirculans</name>
    <name type="common">ex Wegman et al. 2014</name>
    <dbReference type="NCBI Taxonomy" id="1160721"/>
    <lineage>
        <taxon>Bacteria</taxon>
        <taxon>Bacillati</taxon>
        <taxon>Bacillota</taxon>
        <taxon>Clostridia</taxon>
        <taxon>Eubacteriales</taxon>
        <taxon>Oscillospiraceae</taxon>
        <taxon>Ruminococcus</taxon>
    </lineage>
</organism>
<gene>
    <name evidence="1" type="ORF">PNV70_07795</name>
</gene>
<accession>A0AAW6E2E4</accession>
<dbReference type="GO" id="GO:0016787">
    <property type="term" value="F:hydrolase activity"/>
    <property type="evidence" value="ECO:0007669"/>
    <property type="project" value="UniProtKB-KW"/>
</dbReference>
<sequence length="198" mass="22892">MAEIINNELAQEFESLLLSTHREGIDKLIAYLKLKTDFFSAPASTRFHSSCPGGLLQHSMNVYKMLKAKSQTETWKSTLSREDTIIIVSLLHDICKANFYAVEMRNRKNEDGVWEKYPFYIIDDKNPYGHGEKSVMMIMEFMKLTAEEKYAIRWHMGFSEPKENYNALGKAMEYYPIVVALHEADLEATYLLESGVEK</sequence>